<dbReference type="EMBL" id="BLXT01002432">
    <property type="protein sequence ID" value="GFN94306.1"/>
    <property type="molecule type" value="Genomic_DNA"/>
</dbReference>
<evidence type="ECO:0000313" key="2">
    <source>
        <dbReference type="Proteomes" id="UP000735302"/>
    </source>
</evidence>
<dbReference type="AlphaFoldDB" id="A0AAV3ZG72"/>
<gene>
    <name evidence="1" type="ORF">PoB_002081200</name>
</gene>
<accession>A0AAV3ZG72</accession>
<organism evidence="1 2">
    <name type="scientific">Plakobranchus ocellatus</name>
    <dbReference type="NCBI Taxonomy" id="259542"/>
    <lineage>
        <taxon>Eukaryota</taxon>
        <taxon>Metazoa</taxon>
        <taxon>Spiralia</taxon>
        <taxon>Lophotrochozoa</taxon>
        <taxon>Mollusca</taxon>
        <taxon>Gastropoda</taxon>
        <taxon>Heterobranchia</taxon>
        <taxon>Euthyneura</taxon>
        <taxon>Panpulmonata</taxon>
        <taxon>Sacoglossa</taxon>
        <taxon>Placobranchoidea</taxon>
        <taxon>Plakobranchidae</taxon>
        <taxon>Plakobranchus</taxon>
    </lineage>
</organism>
<protein>
    <submittedName>
        <fullName evidence="1">Uncharacterized protein</fullName>
    </submittedName>
</protein>
<comment type="caution">
    <text evidence="1">The sequence shown here is derived from an EMBL/GenBank/DDBJ whole genome shotgun (WGS) entry which is preliminary data.</text>
</comment>
<sequence>MRPLSEDKRNSLVFRLLHGSQEKHPGHILCCSHGEPALSPKIIVQSLASPSHGAVIDQIPASGQNMRNRFLSFKRCKKNKATKAHQIALA</sequence>
<reference evidence="1 2" key="1">
    <citation type="journal article" date="2021" name="Elife">
        <title>Chloroplast acquisition without the gene transfer in kleptoplastic sea slugs, Plakobranchus ocellatus.</title>
        <authorList>
            <person name="Maeda T."/>
            <person name="Takahashi S."/>
            <person name="Yoshida T."/>
            <person name="Shimamura S."/>
            <person name="Takaki Y."/>
            <person name="Nagai Y."/>
            <person name="Toyoda A."/>
            <person name="Suzuki Y."/>
            <person name="Arimoto A."/>
            <person name="Ishii H."/>
            <person name="Satoh N."/>
            <person name="Nishiyama T."/>
            <person name="Hasebe M."/>
            <person name="Maruyama T."/>
            <person name="Minagawa J."/>
            <person name="Obokata J."/>
            <person name="Shigenobu S."/>
        </authorList>
    </citation>
    <scope>NUCLEOTIDE SEQUENCE [LARGE SCALE GENOMIC DNA]</scope>
</reference>
<keyword evidence="2" id="KW-1185">Reference proteome</keyword>
<name>A0AAV3ZG72_9GAST</name>
<dbReference type="Proteomes" id="UP000735302">
    <property type="component" value="Unassembled WGS sequence"/>
</dbReference>
<evidence type="ECO:0000313" key="1">
    <source>
        <dbReference type="EMBL" id="GFN94306.1"/>
    </source>
</evidence>
<proteinExistence type="predicted"/>